<comment type="caution">
    <text evidence="2">The sequence shown here is derived from an EMBL/GenBank/DDBJ whole genome shotgun (WGS) entry which is preliminary data.</text>
</comment>
<name>A0A1R0GZN1_9FUNG</name>
<keyword evidence="3" id="KW-1185">Reference proteome</keyword>
<dbReference type="AlphaFoldDB" id="A0A1R0GZN1"/>
<evidence type="ECO:0000313" key="3">
    <source>
        <dbReference type="Proteomes" id="UP000187455"/>
    </source>
</evidence>
<reference evidence="2 3" key="1">
    <citation type="journal article" date="2016" name="Mol. Biol. Evol.">
        <title>Genome-Wide Survey of Gut Fungi (Harpellales) Reveals the First Horizontally Transferred Ubiquitin Gene from a Mosquito Host.</title>
        <authorList>
            <person name="Wang Y."/>
            <person name="White M.M."/>
            <person name="Kvist S."/>
            <person name="Moncalvo J.M."/>
        </authorList>
    </citation>
    <scope>NUCLEOTIDE SEQUENCE [LARGE SCALE GENOMIC DNA]</scope>
    <source>
        <strain evidence="2 3">ALG-7-W6</strain>
    </source>
</reference>
<organism evidence="2 3">
    <name type="scientific">Smittium mucronatum</name>
    <dbReference type="NCBI Taxonomy" id="133383"/>
    <lineage>
        <taxon>Eukaryota</taxon>
        <taxon>Fungi</taxon>
        <taxon>Fungi incertae sedis</taxon>
        <taxon>Zoopagomycota</taxon>
        <taxon>Kickxellomycotina</taxon>
        <taxon>Harpellomycetes</taxon>
        <taxon>Harpellales</taxon>
        <taxon>Legeriomycetaceae</taxon>
        <taxon>Smittium</taxon>
    </lineage>
</organism>
<feature type="region of interest" description="Disordered" evidence="1">
    <location>
        <begin position="158"/>
        <end position="192"/>
    </location>
</feature>
<sequence>MSPRKSANASSIGIFTAFLLICGPNAVFSQATSKSSAKSTPLITSFPTILTTGLDNYDQYGSSPVPYNDNYNGNYNGNYQNNYGDSYNGGNNYKGGDYGNNYGNNYGQRPSTVTVPIYVTKTVHQTITNCGGSYGKPNYYGPPPITLITDPIVFNGNNAPQTLKKRNASPPQNNNYYGPPNPKQEIQFGPGYTQKKSNYAPPPCPSKIGDSCTQGSTICTGNGSTTFGACFMGKYIVASCESNSVCSPNNQFSPRCDSILFPL</sequence>
<protein>
    <submittedName>
        <fullName evidence="2">Uncharacterized protein</fullName>
    </submittedName>
</protein>
<dbReference type="Proteomes" id="UP000187455">
    <property type="component" value="Unassembled WGS sequence"/>
</dbReference>
<dbReference type="EMBL" id="LSSL01001617">
    <property type="protein sequence ID" value="OLY82349.1"/>
    <property type="molecule type" value="Genomic_DNA"/>
</dbReference>
<gene>
    <name evidence="2" type="ORF">AYI68_g3534</name>
</gene>
<proteinExistence type="predicted"/>
<evidence type="ECO:0000313" key="2">
    <source>
        <dbReference type="EMBL" id="OLY82349.1"/>
    </source>
</evidence>
<accession>A0A1R0GZN1</accession>
<evidence type="ECO:0000256" key="1">
    <source>
        <dbReference type="SAM" id="MobiDB-lite"/>
    </source>
</evidence>